<dbReference type="NCBIfam" id="TIGR00254">
    <property type="entry name" value="GGDEF"/>
    <property type="match status" value="1"/>
</dbReference>
<dbReference type="SMART" id="SM00052">
    <property type="entry name" value="EAL"/>
    <property type="match status" value="1"/>
</dbReference>
<dbReference type="SUPFAM" id="SSF55073">
    <property type="entry name" value="Nucleotide cyclase"/>
    <property type="match status" value="1"/>
</dbReference>
<organism evidence="3 4">
    <name type="scientific">Rhodoplanes elegans</name>
    <dbReference type="NCBI Taxonomy" id="29408"/>
    <lineage>
        <taxon>Bacteria</taxon>
        <taxon>Pseudomonadati</taxon>
        <taxon>Pseudomonadota</taxon>
        <taxon>Alphaproteobacteria</taxon>
        <taxon>Hyphomicrobiales</taxon>
        <taxon>Nitrobacteraceae</taxon>
        <taxon>Rhodoplanes</taxon>
    </lineage>
</organism>
<dbReference type="PANTHER" id="PTHR44757">
    <property type="entry name" value="DIGUANYLATE CYCLASE DGCP"/>
    <property type="match status" value="1"/>
</dbReference>
<dbReference type="CDD" id="cd01948">
    <property type="entry name" value="EAL"/>
    <property type="match status" value="1"/>
</dbReference>
<dbReference type="OrthoDB" id="9814202at2"/>
<dbReference type="Pfam" id="PF00990">
    <property type="entry name" value="GGDEF"/>
    <property type="match status" value="1"/>
</dbReference>
<dbReference type="AlphaFoldDB" id="A0A327KMT4"/>
<evidence type="ECO:0000313" key="3">
    <source>
        <dbReference type="EMBL" id="RAI39757.1"/>
    </source>
</evidence>
<dbReference type="FunFam" id="3.20.20.450:FF:000001">
    <property type="entry name" value="Cyclic di-GMP phosphodiesterase yahA"/>
    <property type="match status" value="1"/>
</dbReference>
<evidence type="ECO:0000259" key="2">
    <source>
        <dbReference type="PROSITE" id="PS50887"/>
    </source>
</evidence>
<feature type="domain" description="GGDEF" evidence="2">
    <location>
        <begin position="483"/>
        <end position="616"/>
    </location>
</feature>
<dbReference type="InterPro" id="IPR035919">
    <property type="entry name" value="EAL_sf"/>
</dbReference>
<comment type="caution">
    <text evidence="3">The sequence shown here is derived from an EMBL/GenBank/DDBJ whole genome shotgun (WGS) entry which is preliminary data.</text>
</comment>
<evidence type="ECO:0000313" key="4">
    <source>
        <dbReference type="Proteomes" id="UP000248863"/>
    </source>
</evidence>
<dbReference type="PANTHER" id="PTHR44757:SF2">
    <property type="entry name" value="BIOFILM ARCHITECTURE MAINTENANCE PROTEIN MBAA"/>
    <property type="match status" value="1"/>
</dbReference>
<dbReference type="InterPro" id="IPR029787">
    <property type="entry name" value="Nucleotide_cyclase"/>
</dbReference>
<proteinExistence type="predicted"/>
<accession>A0A327KMT4</accession>
<dbReference type="CDD" id="cd01949">
    <property type="entry name" value="GGDEF"/>
    <property type="match status" value="1"/>
</dbReference>
<dbReference type="SMART" id="SM00267">
    <property type="entry name" value="GGDEF"/>
    <property type="match status" value="1"/>
</dbReference>
<dbReference type="Pfam" id="PF00563">
    <property type="entry name" value="EAL"/>
    <property type="match status" value="1"/>
</dbReference>
<dbReference type="InterPro" id="IPR000160">
    <property type="entry name" value="GGDEF_dom"/>
</dbReference>
<gene>
    <name evidence="3" type="ORF">CH338_08350</name>
</gene>
<evidence type="ECO:0000259" key="1">
    <source>
        <dbReference type="PROSITE" id="PS50883"/>
    </source>
</evidence>
<protein>
    <submittedName>
        <fullName evidence="3">GGDEF-domain containing protein</fullName>
    </submittedName>
</protein>
<dbReference type="Proteomes" id="UP000248863">
    <property type="component" value="Unassembled WGS sequence"/>
</dbReference>
<dbReference type="Gene3D" id="3.30.450.20">
    <property type="entry name" value="PAS domain"/>
    <property type="match status" value="3"/>
</dbReference>
<dbReference type="EMBL" id="NPEU01000063">
    <property type="protein sequence ID" value="RAI39757.1"/>
    <property type="molecule type" value="Genomic_DNA"/>
</dbReference>
<dbReference type="SUPFAM" id="SSF141868">
    <property type="entry name" value="EAL domain-like"/>
    <property type="match status" value="1"/>
</dbReference>
<dbReference type="PROSITE" id="PS50883">
    <property type="entry name" value="EAL"/>
    <property type="match status" value="1"/>
</dbReference>
<sequence>MTLPILQLPKLIAERRSSAILGVVIIAMLWAGIAWKYYEGVRADEREAERTNQNFAMVFEENVLRSIGEIDKALLYMRRSIETRKDSTDFHTIVATTDVLSEIIVQVAIIDAKGIMRASNAGPQPAPPTDLSDREHYRIHVDSPDDVLFISRPLVGRISGKWSVQFTRRFLNTDGSFAGVVVASLDPAHLTQFYDKIDLGPSASISLIGSDGVVRSSGGRSGGLGLGTDLRGTRVHDAIAAGTNTTFDMIDPESDGPRLVTIRKVRGHPLWVSVGVDKADIYKSAISTLQLHVTVGLLLTVLILVAVNRILRSEARAVQKSEQLRLTLEHMSQGIMLVTRSHEIPVINRRCAELLDLPPECSEHPPRLDELAERTTRRGKLRDVLLPARGSADQAPTAGQRRVTVCERILPDGTVLELRTAHLDDGTFIHTLTDITQRWQAEARVARLAAEDPLTGLPNRRVFHSALEQVGRGSTGGDGVPVPDHAVLFLDLDRFKVINDTLGHRIGDRLLQESARRLRGAIRDTDVLARLGGDEFAVVVSPVESRDALEALADRLVETIAKPCDIDGHHICPSVSIGIAVGPQDGHGADDLLMAADLALYAVKAECRGTHKFYHPSMNKEVSDRRHVEMDLREAIARDRLELHYQPLVDLKSGAITGFEALTRWRHPDNGMVPPNVFIPVAEDSGLILPLGEWALAEACRQAVRWPERVKIAVNLSPVQLSAPNLVDMVERTLAATGLAPARLELEITERVFLDDSEKTLRTLRRLKQAGIRIAMDDFGTGYSSLSYLRSFPFDKIKIDRSFVMDLDDGSDRMAIVQAVVQMARALGMTTTAEGVETPHQQEVLAALGCDEAQGYLFSRALPIDEIVGLLADWPKRRFVA</sequence>
<dbReference type="Gene3D" id="3.20.20.450">
    <property type="entry name" value="EAL domain"/>
    <property type="match status" value="1"/>
</dbReference>
<dbReference type="InterPro" id="IPR043128">
    <property type="entry name" value="Rev_trsase/Diguanyl_cyclase"/>
</dbReference>
<dbReference type="InterPro" id="IPR052155">
    <property type="entry name" value="Biofilm_reg_signaling"/>
</dbReference>
<dbReference type="CDD" id="cd12914">
    <property type="entry name" value="PDC1_DGC_like"/>
    <property type="match status" value="1"/>
</dbReference>
<dbReference type="InterPro" id="IPR001633">
    <property type="entry name" value="EAL_dom"/>
</dbReference>
<feature type="domain" description="EAL" evidence="1">
    <location>
        <begin position="625"/>
        <end position="875"/>
    </location>
</feature>
<keyword evidence="4" id="KW-1185">Reference proteome</keyword>
<dbReference type="CDD" id="cd12915">
    <property type="entry name" value="PDC2_DGC_like"/>
    <property type="match status" value="1"/>
</dbReference>
<dbReference type="RefSeq" id="WP_111356652.1">
    <property type="nucleotide sequence ID" value="NZ_NHSK01000069.1"/>
</dbReference>
<reference evidence="3 4" key="1">
    <citation type="submission" date="2017-07" db="EMBL/GenBank/DDBJ databases">
        <title>Draft Genome Sequences of Select Purple Nonsulfur Bacteria.</title>
        <authorList>
            <person name="Lasarre B."/>
            <person name="Mckinlay J.B."/>
        </authorList>
    </citation>
    <scope>NUCLEOTIDE SEQUENCE [LARGE SCALE GENOMIC DNA]</scope>
    <source>
        <strain evidence="3 4">DSM 11907</strain>
    </source>
</reference>
<dbReference type="PROSITE" id="PS50887">
    <property type="entry name" value="GGDEF"/>
    <property type="match status" value="1"/>
</dbReference>
<dbReference type="Pfam" id="PF12860">
    <property type="entry name" value="PAS_7"/>
    <property type="match status" value="1"/>
</dbReference>
<dbReference type="Gene3D" id="3.30.70.270">
    <property type="match status" value="1"/>
</dbReference>
<name>A0A327KMT4_9BRAD</name>